<dbReference type="Pfam" id="PF13280">
    <property type="entry name" value="WYL"/>
    <property type="match status" value="1"/>
</dbReference>
<comment type="caution">
    <text evidence="3">The sequence shown here is derived from an EMBL/GenBank/DDBJ whole genome shotgun (WGS) entry which is preliminary data.</text>
</comment>
<dbReference type="Proteomes" id="UP000281708">
    <property type="component" value="Unassembled WGS sequence"/>
</dbReference>
<accession>A0A3L8P181</accession>
<dbReference type="EMBL" id="RDBE01000008">
    <property type="protein sequence ID" value="RLV48697.1"/>
    <property type="molecule type" value="Genomic_DNA"/>
</dbReference>
<feature type="domain" description="WCX" evidence="2">
    <location>
        <begin position="246"/>
        <end position="322"/>
    </location>
</feature>
<evidence type="ECO:0000313" key="3">
    <source>
        <dbReference type="EMBL" id="RLV48697.1"/>
    </source>
</evidence>
<dbReference type="PANTHER" id="PTHR34580">
    <property type="match status" value="1"/>
</dbReference>
<evidence type="ECO:0000259" key="1">
    <source>
        <dbReference type="Pfam" id="PF13280"/>
    </source>
</evidence>
<dbReference type="AlphaFoldDB" id="A0A3L8P181"/>
<proteinExistence type="predicted"/>
<dbReference type="Pfam" id="PF25583">
    <property type="entry name" value="WCX"/>
    <property type="match status" value="1"/>
</dbReference>
<evidence type="ECO:0000259" key="2">
    <source>
        <dbReference type="Pfam" id="PF25583"/>
    </source>
</evidence>
<name>A0A3L8P181_9ACTN</name>
<evidence type="ECO:0000313" key="4">
    <source>
        <dbReference type="Proteomes" id="UP000281708"/>
    </source>
</evidence>
<dbReference type="PROSITE" id="PS52050">
    <property type="entry name" value="WYL"/>
    <property type="match status" value="1"/>
</dbReference>
<dbReference type="OrthoDB" id="3268930at2"/>
<sequence>MTANKSERLLNLLILLLVSRTYVSKDKIRDAVEEYRQQSSREAFEKMFERDKDELRALGIPVEHGSADAYFDDEHGYRVARDAFELPDLQLEPDEAAVVGLAARVWQHAGLASATSQALLKLKAAGIETDREVLDVVQPRLVADEPSFDALWQATQTRTEVSFDYRRASAMTPSPRRLQPWGMVSALGRWYVVGHDVDRGEPRLFRLSRVSGDVVAHGAPGSYAVPEGTDLRALTRELQRDRAVGTAVLRLRADAAHDLRRRASSIGPDPDPHDGTEGWDRAEVPFANLDQFAGEVLAALDAVEVLEPAELRDVVVARLEGVLA</sequence>
<reference evidence="3 4" key="1">
    <citation type="submission" date="2018-10" db="EMBL/GenBank/DDBJ databases">
        <title>Marmoricola sp. 4Q3S-7 whole genome shotgun sequence.</title>
        <authorList>
            <person name="Li F."/>
        </authorList>
    </citation>
    <scope>NUCLEOTIDE SEQUENCE [LARGE SCALE GENOMIC DNA]</scope>
    <source>
        <strain evidence="3 4">4Q3S-7</strain>
    </source>
</reference>
<dbReference type="RefSeq" id="WP_121806659.1">
    <property type="nucleotide sequence ID" value="NZ_RDBE01000008.1"/>
</dbReference>
<dbReference type="InterPro" id="IPR051534">
    <property type="entry name" value="CBASS_pafABC_assoc_protein"/>
</dbReference>
<dbReference type="InterPro" id="IPR026881">
    <property type="entry name" value="WYL_dom"/>
</dbReference>
<dbReference type="InterPro" id="IPR057727">
    <property type="entry name" value="WCX_dom"/>
</dbReference>
<dbReference type="PANTHER" id="PTHR34580:SF3">
    <property type="entry name" value="PROTEIN PAFB"/>
    <property type="match status" value="1"/>
</dbReference>
<keyword evidence="4" id="KW-1185">Reference proteome</keyword>
<protein>
    <submittedName>
        <fullName evidence="3">WYL domain-containing protein</fullName>
    </submittedName>
</protein>
<gene>
    <name evidence="3" type="ORF">D9V37_13280</name>
</gene>
<organism evidence="3 4">
    <name type="scientific">Nocardioides mangrovicus</name>
    <dbReference type="NCBI Taxonomy" id="2478913"/>
    <lineage>
        <taxon>Bacteria</taxon>
        <taxon>Bacillati</taxon>
        <taxon>Actinomycetota</taxon>
        <taxon>Actinomycetes</taxon>
        <taxon>Propionibacteriales</taxon>
        <taxon>Nocardioidaceae</taxon>
        <taxon>Nocardioides</taxon>
    </lineage>
</organism>
<feature type="domain" description="WYL" evidence="1">
    <location>
        <begin position="148"/>
        <end position="211"/>
    </location>
</feature>